<evidence type="ECO:0000256" key="14">
    <source>
        <dbReference type="SAM" id="Phobius"/>
    </source>
</evidence>
<dbReference type="Pfam" id="PF00512">
    <property type="entry name" value="HisKA"/>
    <property type="match status" value="1"/>
</dbReference>
<keyword evidence="11 14" id="KW-1133">Transmembrane helix</keyword>
<dbReference type="SUPFAM" id="SSF55874">
    <property type="entry name" value="ATPase domain of HSP90 chaperone/DNA topoisomerase II/histidine kinase"/>
    <property type="match status" value="1"/>
</dbReference>
<evidence type="ECO:0000313" key="17">
    <source>
        <dbReference type="EMBL" id="MPW25619.1"/>
    </source>
</evidence>
<keyword evidence="13 14" id="KW-0472">Membrane</keyword>
<name>A0A6A7K800_9FIRM</name>
<evidence type="ECO:0000259" key="16">
    <source>
        <dbReference type="PROSITE" id="PS50885"/>
    </source>
</evidence>
<dbReference type="InterPro" id="IPR036890">
    <property type="entry name" value="HATPase_C_sf"/>
</dbReference>
<feature type="domain" description="Histidine kinase" evidence="15">
    <location>
        <begin position="249"/>
        <end position="450"/>
    </location>
</feature>
<evidence type="ECO:0000256" key="9">
    <source>
        <dbReference type="ARBA" id="ARBA00022777"/>
    </source>
</evidence>
<organism evidence="17 18">
    <name type="scientific">Alkalibaculum sporogenes</name>
    <dbReference type="NCBI Taxonomy" id="2655001"/>
    <lineage>
        <taxon>Bacteria</taxon>
        <taxon>Bacillati</taxon>
        <taxon>Bacillota</taxon>
        <taxon>Clostridia</taxon>
        <taxon>Eubacteriales</taxon>
        <taxon>Eubacteriaceae</taxon>
        <taxon>Alkalibaculum</taxon>
    </lineage>
</organism>
<dbReference type="Proteomes" id="UP000440004">
    <property type="component" value="Unassembled WGS sequence"/>
</dbReference>
<keyword evidence="8" id="KW-0547">Nucleotide-binding</keyword>
<protein>
    <recommendedName>
        <fullName evidence="3">histidine kinase</fullName>
        <ecNumber evidence="3">2.7.13.3</ecNumber>
    </recommendedName>
</protein>
<dbReference type="GO" id="GO:0005524">
    <property type="term" value="F:ATP binding"/>
    <property type="evidence" value="ECO:0007669"/>
    <property type="project" value="UniProtKB-KW"/>
</dbReference>
<dbReference type="InterPro" id="IPR005467">
    <property type="entry name" value="His_kinase_dom"/>
</dbReference>
<evidence type="ECO:0000256" key="7">
    <source>
        <dbReference type="ARBA" id="ARBA00022692"/>
    </source>
</evidence>
<evidence type="ECO:0000313" key="18">
    <source>
        <dbReference type="Proteomes" id="UP000440004"/>
    </source>
</evidence>
<evidence type="ECO:0000256" key="1">
    <source>
        <dbReference type="ARBA" id="ARBA00000085"/>
    </source>
</evidence>
<dbReference type="GO" id="GO:0000155">
    <property type="term" value="F:phosphorelay sensor kinase activity"/>
    <property type="evidence" value="ECO:0007669"/>
    <property type="project" value="InterPro"/>
</dbReference>
<comment type="subcellular location">
    <subcellularLocation>
        <location evidence="2">Cell membrane</location>
        <topology evidence="2">Multi-pass membrane protein</topology>
    </subcellularLocation>
</comment>
<keyword evidence="6" id="KW-0808">Transferase</keyword>
<keyword evidence="4" id="KW-1003">Cell membrane</keyword>
<dbReference type="InterPro" id="IPR036097">
    <property type="entry name" value="HisK_dim/P_sf"/>
</dbReference>
<dbReference type="EMBL" id="WHNX01000009">
    <property type="protein sequence ID" value="MPW25619.1"/>
    <property type="molecule type" value="Genomic_DNA"/>
</dbReference>
<dbReference type="EC" id="2.7.13.3" evidence="3"/>
<dbReference type="InterPro" id="IPR003594">
    <property type="entry name" value="HATPase_dom"/>
</dbReference>
<evidence type="ECO:0000256" key="4">
    <source>
        <dbReference type="ARBA" id="ARBA00022475"/>
    </source>
</evidence>
<evidence type="ECO:0000256" key="12">
    <source>
        <dbReference type="ARBA" id="ARBA00023012"/>
    </source>
</evidence>
<dbReference type="InterPro" id="IPR003660">
    <property type="entry name" value="HAMP_dom"/>
</dbReference>
<dbReference type="PROSITE" id="PS50109">
    <property type="entry name" value="HIS_KIN"/>
    <property type="match status" value="1"/>
</dbReference>
<dbReference type="Gene3D" id="3.30.565.10">
    <property type="entry name" value="Histidine kinase-like ATPase, C-terminal domain"/>
    <property type="match status" value="1"/>
</dbReference>
<gene>
    <name evidence="17" type="ORF">GC105_07435</name>
</gene>
<keyword evidence="12" id="KW-0902">Two-component regulatory system</keyword>
<evidence type="ECO:0000256" key="2">
    <source>
        <dbReference type="ARBA" id="ARBA00004651"/>
    </source>
</evidence>
<reference evidence="17 18" key="1">
    <citation type="submission" date="2019-10" db="EMBL/GenBank/DDBJ databases">
        <title>Alkalibaculum tamaniensis sp.nov., a new alkaliphilic acetogen, isolated on methoxylated aromatics from a mud volcano.</title>
        <authorList>
            <person name="Khomyakova M.A."/>
            <person name="Merkel A.Y."/>
            <person name="Bonch-Osmolovskaya E.A."/>
            <person name="Slobodkin A.I."/>
        </authorList>
    </citation>
    <scope>NUCLEOTIDE SEQUENCE [LARGE SCALE GENOMIC DNA]</scope>
    <source>
        <strain evidence="17 18">M08DMB</strain>
    </source>
</reference>
<sequence>MRERKKKSIKYRLVSSVAILIASIFVLISIAFNLLISEYIKYNATQVLTESRQYIKDIPNNNREMPVEPKRPDKTPTGRAEALVVTSNYEVIKPELFQYNTNTDLTAFIEIIKKEKINLYTDQVEKITTDSGTYYYTSVHDKNSINSYIVYFINMTNLDEFKNSLSSILLAVMILALILTFYVTYIISTRITDPIKDLSAFAKRIGEGKYASIKDEFQDLELHDLKESMNETTKKLEEYDTEQRVFFQNVSHELRTPLQIIKTNAEGIEYNLIDKNKASSIIRDETDKLSELVEDIIYLSRLEARSNDMVYKEGDLRETLSYTVERYSTVFKKKNISIIYDFDDYPVLFKYDEKSIERAFHNLISNALRYTKDKIIITCKNQEGRIIVRVADNGTGINKEQLPNIFDRFYKGEKGVHGIGLSIVKSIVTSYNGRIEVDTSPKGSTFTLFL</sequence>
<evidence type="ECO:0000256" key="11">
    <source>
        <dbReference type="ARBA" id="ARBA00022989"/>
    </source>
</evidence>
<evidence type="ECO:0000256" key="3">
    <source>
        <dbReference type="ARBA" id="ARBA00012438"/>
    </source>
</evidence>
<dbReference type="PROSITE" id="PS50885">
    <property type="entry name" value="HAMP"/>
    <property type="match status" value="1"/>
</dbReference>
<evidence type="ECO:0000256" key="6">
    <source>
        <dbReference type="ARBA" id="ARBA00022679"/>
    </source>
</evidence>
<dbReference type="SMART" id="SM00387">
    <property type="entry name" value="HATPase_c"/>
    <property type="match status" value="1"/>
</dbReference>
<keyword evidence="18" id="KW-1185">Reference proteome</keyword>
<comment type="caution">
    <text evidence="17">The sequence shown here is derived from an EMBL/GenBank/DDBJ whole genome shotgun (WGS) entry which is preliminary data.</text>
</comment>
<dbReference type="AlphaFoldDB" id="A0A6A7K800"/>
<dbReference type="PANTHER" id="PTHR45528:SF1">
    <property type="entry name" value="SENSOR HISTIDINE KINASE CPXA"/>
    <property type="match status" value="1"/>
</dbReference>
<accession>A0A6A7K800</accession>
<keyword evidence="10" id="KW-0067">ATP-binding</keyword>
<feature type="transmembrane region" description="Helical" evidence="14">
    <location>
        <begin position="165"/>
        <end position="187"/>
    </location>
</feature>
<dbReference type="SUPFAM" id="SSF47384">
    <property type="entry name" value="Homodimeric domain of signal transducing histidine kinase"/>
    <property type="match status" value="1"/>
</dbReference>
<dbReference type="RefSeq" id="WP_152803263.1">
    <property type="nucleotide sequence ID" value="NZ_WHNX01000009.1"/>
</dbReference>
<evidence type="ECO:0000256" key="8">
    <source>
        <dbReference type="ARBA" id="ARBA00022741"/>
    </source>
</evidence>
<keyword evidence="5" id="KW-0597">Phosphoprotein</keyword>
<dbReference type="InterPro" id="IPR050398">
    <property type="entry name" value="HssS/ArlS-like"/>
</dbReference>
<dbReference type="CDD" id="cd00075">
    <property type="entry name" value="HATPase"/>
    <property type="match status" value="1"/>
</dbReference>
<comment type="catalytic activity">
    <reaction evidence="1">
        <text>ATP + protein L-histidine = ADP + protein N-phospho-L-histidine.</text>
        <dbReference type="EC" id="2.7.13.3"/>
    </reaction>
</comment>
<dbReference type="Pfam" id="PF02518">
    <property type="entry name" value="HATPase_c"/>
    <property type="match status" value="1"/>
</dbReference>
<feature type="domain" description="HAMP" evidence="16">
    <location>
        <begin position="189"/>
        <end position="241"/>
    </location>
</feature>
<feature type="transmembrane region" description="Helical" evidence="14">
    <location>
        <begin position="12"/>
        <end position="36"/>
    </location>
</feature>
<dbReference type="InterPro" id="IPR003661">
    <property type="entry name" value="HisK_dim/P_dom"/>
</dbReference>
<dbReference type="GO" id="GO:0005886">
    <property type="term" value="C:plasma membrane"/>
    <property type="evidence" value="ECO:0007669"/>
    <property type="project" value="UniProtKB-SubCell"/>
</dbReference>
<dbReference type="Gene3D" id="6.10.340.10">
    <property type="match status" value="1"/>
</dbReference>
<dbReference type="Gene3D" id="1.10.287.130">
    <property type="match status" value="1"/>
</dbReference>
<keyword evidence="7 14" id="KW-0812">Transmembrane</keyword>
<dbReference type="SMART" id="SM00388">
    <property type="entry name" value="HisKA"/>
    <property type="match status" value="1"/>
</dbReference>
<evidence type="ECO:0000256" key="10">
    <source>
        <dbReference type="ARBA" id="ARBA00022840"/>
    </source>
</evidence>
<keyword evidence="9" id="KW-0418">Kinase</keyword>
<dbReference type="PRINTS" id="PR00344">
    <property type="entry name" value="BCTRLSENSOR"/>
</dbReference>
<proteinExistence type="predicted"/>
<evidence type="ECO:0000256" key="5">
    <source>
        <dbReference type="ARBA" id="ARBA00022553"/>
    </source>
</evidence>
<dbReference type="PANTHER" id="PTHR45528">
    <property type="entry name" value="SENSOR HISTIDINE KINASE CPXA"/>
    <property type="match status" value="1"/>
</dbReference>
<dbReference type="InterPro" id="IPR004358">
    <property type="entry name" value="Sig_transdc_His_kin-like_C"/>
</dbReference>
<dbReference type="CDD" id="cd00082">
    <property type="entry name" value="HisKA"/>
    <property type="match status" value="1"/>
</dbReference>
<evidence type="ECO:0000259" key="15">
    <source>
        <dbReference type="PROSITE" id="PS50109"/>
    </source>
</evidence>
<evidence type="ECO:0000256" key="13">
    <source>
        <dbReference type="ARBA" id="ARBA00023136"/>
    </source>
</evidence>